<dbReference type="PROSITE" id="PS51198">
    <property type="entry name" value="UVRD_HELICASE_ATP_BIND"/>
    <property type="match status" value="1"/>
</dbReference>
<accession>A0ABT2TQ41</accession>
<dbReference type="PANTHER" id="PTHR11070:SF2">
    <property type="entry name" value="ATP-DEPENDENT DNA HELICASE SRS2"/>
    <property type="match status" value="1"/>
</dbReference>
<dbReference type="InterPro" id="IPR014017">
    <property type="entry name" value="DNA_helicase_UvrD-like_C"/>
</dbReference>
<organism evidence="14 15">
    <name type="scientific">Blautia ammoniilytica</name>
    <dbReference type="NCBI Taxonomy" id="2981782"/>
    <lineage>
        <taxon>Bacteria</taxon>
        <taxon>Bacillati</taxon>
        <taxon>Bacillota</taxon>
        <taxon>Clostridia</taxon>
        <taxon>Lachnospirales</taxon>
        <taxon>Lachnospiraceae</taxon>
        <taxon>Blautia</taxon>
    </lineage>
</organism>
<protein>
    <recommendedName>
        <fullName evidence="9">DNA 3'-5' helicase</fullName>
        <ecNumber evidence="9">5.6.2.4</ecNumber>
    </recommendedName>
</protein>
<evidence type="ECO:0000256" key="1">
    <source>
        <dbReference type="ARBA" id="ARBA00009922"/>
    </source>
</evidence>
<dbReference type="GO" id="GO:0004386">
    <property type="term" value="F:helicase activity"/>
    <property type="evidence" value="ECO:0007669"/>
    <property type="project" value="UniProtKB-KW"/>
</dbReference>
<comment type="caution">
    <text evidence="14">The sequence shown here is derived from an EMBL/GenBank/DDBJ whole genome shotgun (WGS) entry which is preliminary data.</text>
</comment>
<keyword evidence="15" id="KW-1185">Reference proteome</keyword>
<evidence type="ECO:0000256" key="6">
    <source>
        <dbReference type="ARBA" id="ARBA00023125"/>
    </source>
</evidence>
<keyword evidence="6" id="KW-0238">DNA-binding</keyword>
<comment type="catalytic activity">
    <reaction evidence="8">
        <text>Couples ATP hydrolysis with the unwinding of duplex DNA by translocating in the 3'-5' direction.</text>
        <dbReference type="EC" id="5.6.2.4"/>
    </reaction>
</comment>
<sequence length="615" mass="72263">MKRNLSQQRAIAHLSGPMMVLAGPGSGKTSVIVERTAYMVREKGISPSSILVVTFSRAAAKEMQERFLEFMGITKSQVTFGTFHGVFYGILKQAYGLGPGNILTEEEKYGILKELVLEYGEDMSGEGDFLEDIAKEISVIKGNRISPEHYYSSSCPDEVFRQIYQGYKKKLQAKRKLDFDDMLLYCYELFIQRQDILKAWQKKFRYIMVDEFQDINHLQYDIVRMLARPEDNLFIVGDDDQSIYHFRGARPEIILNFKKDYPKADQVLLDVNYRCSGNILSAAMQLIGNNRKRFAKKLTTPNESGRPVGIREFQNPREAYLTLAAELKKRLEKGENLEDTAVLFRTNQEAEMLVGILMEYQIPFTMKEQLPNLFRHWICRDFLTYQEMAKGDLSRKNFLQVMNRPNRYIARDALEAPDIDFQKLKAYYKDKDWMCDRITTLETHLRILKTLPPYAAVNFIRKGMKYDEYLQDFAAFRKLRPEEFMEAADRIQETAMQMKNLDEWKEYMEAYTEKLREQARKQDRKKEGVTLSTLHRVKGLEYDRVLIMNVNEDSMPYKKAVLEEAVEEERRLFYVGLTRARKELTLCYVRRQFEKERQPSRFLAEAGFLEEKSRY</sequence>
<dbReference type="Gene3D" id="1.10.10.160">
    <property type="match status" value="1"/>
</dbReference>
<dbReference type="Pfam" id="PF13361">
    <property type="entry name" value="UvrD_C"/>
    <property type="match status" value="1"/>
</dbReference>
<evidence type="ECO:0000259" key="12">
    <source>
        <dbReference type="PROSITE" id="PS51198"/>
    </source>
</evidence>
<evidence type="ECO:0000256" key="2">
    <source>
        <dbReference type="ARBA" id="ARBA00022741"/>
    </source>
</evidence>
<dbReference type="Proteomes" id="UP001652409">
    <property type="component" value="Unassembled WGS sequence"/>
</dbReference>
<evidence type="ECO:0000256" key="8">
    <source>
        <dbReference type="ARBA" id="ARBA00034617"/>
    </source>
</evidence>
<dbReference type="SUPFAM" id="SSF52540">
    <property type="entry name" value="P-loop containing nucleoside triphosphate hydrolases"/>
    <property type="match status" value="1"/>
</dbReference>
<dbReference type="InterPro" id="IPR027417">
    <property type="entry name" value="P-loop_NTPase"/>
</dbReference>
<dbReference type="PROSITE" id="PS51217">
    <property type="entry name" value="UVRD_HELICASE_CTER"/>
    <property type="match status" value="1"/>
</dbReference>
<dbReference type="PANTHER" id="PTHR11070">
    <property type="entry name" value="UVRD / RECB / PCRA DNA HELICASE FAMILY MEMBER"/>
    <property type="match status" value="1"/>
</dbReference>
<feature type="domain" description="UvrD-like helicase C-terminal" evidence="13">
    <location>
        <begin position="277"/>
        <end position="539"/>
    </location>
</feature>
<name>A0ABT2TQ41_9FIRM</name>
<keyword evidence="2 11" id="KW-0547">Nucleotide-binding</keyword>
<feature type="domain" description="UvrD-like helicase ATP-binding" evidence="12">
    <location>
        <begin position="1"/>
        <end position="276"/>
    </location>
</feature>
<dbReference type="EC" id="5.6.2.4" evidence="9"/>
<comment type="similarity">
    <text evidence="1">Belongs to the helicase family. UvrD subfamily.</text>
</comment>
<dbReference type="RefSeq" id="WP_158420580.1">
    <property type="nucleotide sequence ID" value="NZ_JAOQJL010000004.1"/>
</dbReference>
<proteinExistence type="inferred from homology"/>
<evidence type="ECO:0000256" key="5">
    <source>
        <dbReference type="ARBA" id="ARBA00022840"/>
    </source>
</evidence>
<evidence type="ECO:0000256" key="4">
    <source>
        <dbReference type="ARBA" id="ARBA00022806"/>
    </source>
</evidence>
<evidence type="ECO:0000256" key="7">
    <source>
        <dbReference type="ARBA" id="ARBA00023235"/>
    </source>
</evidence>
<evidence type="ECO:0000259" key="13">
    <source>
        <dbReference type="PROSITE" id="PS51217"/>
    </source>
</evidence>
<keyword evidence="5 11" id="KW-0067">ATP-binding</keyword>
<gene>
    <name evidence="14" type="ORF">OCV61_02845</name>
</gene>
<keyword evidence="3 11" id="KW-0378">Hydrolase</keyword>
<evidence type="ECO:0000256" key="3">
    <source>
        <dbReference type="ARBA" id="ARBA00022801"/>
    </source>
</evidence>
<dbReference type="Pfam" id="PF00580">
    <property type="entry name" value="UvrD-helicase"/>
    <property type="match status" value="1"/>
</dbReference>
<keyword evidence="7" id="KW-0413">Isomerase</keyword>
<evidence type="ECO:0000256" key="11">
    <source>
        <dbReference type="PROSITE-ProRule" id="PRU00560"/>
    </source>
</evidence>
<dbReference type="Gene3D" id="1.10.486.10">
    <property type="entry name" value="PCRA, domain 4"/>
    <property type="match status" value="1"/>
</dbReference>
<dbReference type="InterPro" id="IPR014016">
    <property type="entry name" value="UvrD-like_ATP-bd"/>
</dbReference>
<dbReference type="InterPro" id="IPR013986">
    <property type="entry name" value="DExx_box_DNA_helicase_dom_sf"/>
</dbReference>
<keyword evidence="4 11" id="KW-0347">Helicase</keyword>
<evidence type="ECO:0000313" key="14">
    <source>
        <dbReference type="EMBL" id="MCU6764344.1"/>
    </source>
</evidence>
<dbReference type="Gene3D" id="3.40.50.300">
    <property type="entry name" value="P-loop containing nucleotide triphosphate hydrolases"/>
    <property type="match status" value="2"/>
</dbReference>
<evidence type="ECO:0000313" key="15">
    <source>
        <dbReference type="Proteomes" id="UP001652409"/>
    </source>
</evidence>
<comment type="catalytic activity">
    <reaction evidence="10">
        <text>ATP + H2O = ADP + phosphate + H(+)</text>
        <dbReference type="Rhea" id="RHEA:13065"/>
        <dbReference type="ChEBI" id="CHEBI:15377"/>
        <dbReference type="ChEBI" id="CHEBI:15378"/>
        <dbReference type="ChEBI" id="CHEBI:30616"/>
        <dbReference type="ChEBI" id="CHEBI:43474"/>
        <dbReference type="ChEBI" id="CHEBI:456216"/>
        <dbReference type="EC" id="5.6.2.4"/>
    </reaction>
</comment>
<evidence type="ECO:0000256" key="10">
    <source>
        <dbReference type="ARBA" id="ARBA00048988"/>
    </source>
</evidence>
<dbReference type="CDD" id="cd17932">
    <property type="entry name" value="DEXQc_UvrD"/>
    <property type="match status" value="1"/>
</dbReference>
<dbReference type="EMBL" id="JAOQJL010000004">
    <property type="protein sequence ID" value="MCU6764344.1"/>
    <property type="molecule type" value="Genomic_DNA"/>
</dbReference>
<dbReference type="InterPro" id="IPR000212">
    <property type="entry name" value="DNA_helicase_UvrD/REP"/>
</dbReference>
<feature type="binding site" evidence="11">
    <location>
        <begin position="22"/>
        <end position="29"/>
    </location>
    <ligand>
        <name>ATP</name>
        <dbReference type="ChEBI" id="CHEBI:30616"/>
    </ligand>
</feature>
<evidence type="ECO:0000256" key="9">
    <source>
        <dbReference type="ARBA" id="ARBA00034808"/>
    </source>
</evidence>
<reference evidence="14 15" key="1">
    <citation type="journal article" date="2021" name="ISME Commun">
        <title>Automated analysis of genomic sequences facilitates high-throughput and comprehensive description of bacteria.</title>
        <authorList>
            <person name="Hitch T.C.A."/>
        </authorList>
    </citation>
    <scope>NUCLEOTIDE SEQUENCE [LARGE SCALE GENOMIC DNA]</scope>
    <source>
        <strain evidence="14 15">Sanger_23</strain>
    </source>
</reference>